<keyword evidence="2" id="KW-0812">Transmembrane</keyword>
<evidence type="ECO:0000256" key="1">
    <source>
        <dbReference type="SAM" id="Coils"/>
    </source>
</evidence>
<name>A0A512BK60_9BACT</name>
<sequence length="235" mass="27090">MSEALLVSMIDRLNEQQRKIDKLDEKLEPISRQSETMSVIITKVDAVRSDVQNICFPVAEIRELSLNLVTTIDLLKRPVKKEIIHHHHASKILWVTAALFLIICLLSTGWYLTNGSLEVYKANDTKYRYLKLHAGKGLCKALYFVDSLYIKDVNMSQNVIAKEEENQRKLDILLRAYEMEKAAKELKQQVNQRSLTKQNKGFCRICLINQTKGLLYKMFKDCCFSKEINSSGSPF</sequence>
<dbReference type="Proteomes" id="UP000321513">
    <property type="component" value="Unassembled WGS sequence"/>
</dbReference>
<keyword evidence="2" id="KW-1133">Transmembrane helix</keyword>
<keyword evidence="2" id="KW-0472">Membrane</keyword>
<accession>A0A512BK60</accession>
<proteinExistence type="predicted"/>
<feature type="transmembrane region" description="Helical" evidence="2">
    <location>
        <begin position="92"/>
        <end position="112"/>
    </location>
</feature>
<keyword evidence="1" id="KW-0175">Coiled coil</keyword>
<feature type="coiled-coil region" evidence="1">
    <location>
        <begin position="6"/>
        <end position="33"/>
    </location>
</feature>
<dbReference type="OrthoDB" id="658912at2"/>
<evidence type="ECO:0000313" key="4">
    <source>
        <dbReference type="Proteomes" id="UP000321513"/>
    </source>
</evidence>
<dbReference type="AlphaFoldDB" id="A0A512BK60"/>
<organism evidence="3 4">
    <name type="scientific">Segetibacter aerophilus</name>
    <dbReference type="NCBI Taxonomy" id="670293"/>
    <lineage>
        <taxon>Bacteria</taxon>
        <taxon>Pseudomonadati</taxon>
        <taxon>Bacteroidota</taxon>
        <taxon>Chitinophagia</taxon>
        <taxon>Chitinophagales</taxon>
        <taxon>Chitinophagaceae</taxon>
        <taxon>Segetibacter</taxon>
    </lineage>
</organism>
<comment type="caution">
    <text evidence="3">The sequence shown here is derived from an EMBL/GenBank/DDBJ whole genome shotgun (WGS) entry which is preliminary data.</text>
</comment>
<evidence type="ECO:0000256" key="2">
    <source>
        <dbReference type="SAM" id="Phobius"/>
    </source>
</evidence>
<evidence type="ECO:0000313" key="3">
    <source>
        <dbReference type="EMBL" id="GEO12295.1"/>
    </source>
</evidence>
<dbReference type="RefSeq" id="WP_147206412.1">
    <property type="nucleotide sequence ID" value="NZ_BJYT01000058.1"/>
</dbReference>
<feature type="coiled-coil region" evidence="1">
    <location>
        <begin position="160"/>
        <end position="199"/>
    </location>
</feature>
<gene>
    <name evidence="3" type="ORF">SAE01_47910</name>
</gene>
<dbReference type="EMBL" id="BJYT01000058">
    <property type="protein sequence ID" value="GEO12295.1"/>
    <property type="molecule type" value="Genomic_DNA"/>
</dbReference>
<keyword evidence="4" id="KW-1185">Reference proteome</keyword>
<protein>
    <submittedName>
        <fullName evidence="3">Uncharacterized protein</fullName>
    </submittedName>
</protein>
<reference evidence="3 4" key="1">
    <citation type="submission" date="2019-07" db="EMBL/GenBank/DDBJ databases">
        <title>Whole genome shotgun sequence of Segetibacter aerophilus NBRC 106135.</title>
        <authorList>
            <person name="Hosoyama A."/>
            <person name="Uohara A."/>
            <person name="Ohji S."/>
            <person name="Ichikawa N."/>
        </authorList>
    </citation>
    <scope>NUCLEOTIDE SEQUENCE [LARGE SCALE GENOMIC DNA]</scope>
    <source>
        <strain evidence="3 4">NBRC 106135</strain>
    </source>
</reference>